<dbReference type="RefSeq" id="WP_066049954.1">
    <property type="nucleotide sequence ID" value="NZ_CP014223.1"/>
</dbReference>
<dbReference type="EMBL" id="CP014223">
    <property type="protein sequence ID" value="AMJ41183.1"/>
    <property type="molecule type" value="Genomic_DNA"/>
</dbReference>
<evidence type="ECO:0000256" key="3">
    <source>
        <dbReference type="ARBA" id="ARBA00023163"/>
    </source>
</evidence>
<evidence type="ECO:0000256" key="1">
    <source>
        <dbReference type="ARBA" id="ARBA00023015"/>
    </source>
</evidence>
<evidence type="ECO:0000313" key="7">
    <source>
        <dbReference type="Proteomes" id="UP000068026"/>
    </source>
</evidence>
<evidence type="ECO:0000313" key="8">
    <source>
        <dbReference type="Proteomes" id="UP000184204"/>
    </source>
</evidence>
<dbReference type="Proteomes" id="UP000068026">
    <property type="component" value="Chromosome"/>
</dbReference>
<keyword evidence="7" id="KW-1185">Reference proteome</keyword>
<name>A0A0X1U8C5_ANAPI</name>
<dbReference type="InterPro" id="IPR000524">
    <property type="entry name" value="Tscrpt_reg_HTH_GntR"/>
</dbReference>
<evidence type="ECO:0000259" key="4">
    <source>
        <dbReference type="PROSITE" id="PS50949"/>
    </source>
</evidence>
<reference evidence="8" key="4">
    <citation type="submission" date="2016-11" db="EMBL/GenBank/DDBJ databases">
        <authorList>
            <person name="Jaros S."/>
            <person name="Januszkiewicz K."/>
            <person name="Wedrychowicz H."/>
        </authorList>
    </citation>
    <scope>NUCLEOTIDE SEQUENCE [LARGE SCALE GENOMIC DNA]</scope>
    <source>
        <strain evidence="8">DSM 1682</strain>
    </source>
</reference>
<keyword evidence="2 6" id="KW-0238">DNA-binding</keyword>
<reference evidence="7" key="2">
    <citation type="submission" date="2016-01" db="EMBL/GenBank/DDBJ databases">
        <authorList>
            <person name="Poehlein A."/>
            <person name="Schlien K."/>
            <person name="Gottschalk G."/>
            <person name="Buckel W."/>
            <person name="Daniel R."/>
        </authorList>
    </citation>
    <scope>NUCLEOTIDE SEQUENCE [LARGE SCALE GENOMIC DNA]</scope>
    <source>
        <strain evidence="7">X2</strain>
    </source>
</reference>
<accession>A0A0X1U8C5</accession>
<dbReference type="CDD" id="cd07377">
    <property type="entry name" value="WHTH_GntR"/>
    <property type="match status" value="1"/>
</dbReference>
<proteinExistence type="predicted"/>
<organism evidence="6 8">
    <name type="scientific">Anaerotignum propionicum DSM 1682</name>
    <dbReference type="NCBI Taxonomy" id="991789"/>
    <lineage>
        <taxon>Bacteria</taxon>
        <taxon>Bacillati</taxon>
        <taxon>Bacillota</taxon>
        <taxon>Clostridia</taxon>
        <taxon>Lachnospirales</taxon>
        <taxon>Anaerotignaceae</taxon>
        <taxon>Anaerotignum</taxon>
    </lineage>
</organism>
<evidence type="ECO:0000313" key="6">
    <source>
        <dbReference type="EMBL" id="SHE65402.1"/>
    </source>
</evidence>
<gene>
    <name evidence="5" type="ORF">CPRO_15900</name>
    <name evidence="6" type="ORF">SAMN02745151_01401</name>
</gene>
<protein>
    <submittedName>
        <fullName evidence="6">DNA-binding transcriptional regulator, GntR family</fullName>
    </submittedName>
    <submittedName>
        <fullName evidence="5">DNA-binding transcriptional repressor ExuR</fullName>
    </submittedName>
</protein>
<reference evidence="5 7" key="1">
    <citation type="journal article" date="2016" name="Genome Announc.">
        <title>Complete Genome Sequence of the Amino Acid-Fermenting Clostridium propionicum X2 (DSM 1682).</title>
        <authorList>
            <person name="Poehlein A."/>
            <person name="Schlien K."/>
            <person name="Chowdhury N.P."/>
            <person name="Gottschalk G."/>
            <person name="Buckel W."/>
            <person name="Daniel R."/>
        </authorList>
    </citation>
    <scope>NUCLEOTIDE SEQUENCE [LARGE SCALE GENOMIC DNA]</scope>
    <source>
        <strain evidence="5 7">X2</strain>
    </source>
</reference>
<evidence type="ECO:0000313" key="5">
    <source>
        <dbReference type="EMBL" id="AMJ41183.1"/>
    </source>
</evidence>
<sequence>MPSIKIQKSTMKDQVYEIIKEMILNQTYQLGEKINIDTLATELNVSNSPIREALTMLEKQGLVEYVPNVGSRIISFSPTAFREICFSLFTVVYGAYELCLSQNKIDIAIEKMRQLLQAQKDIDDHSDMQTSIKYALAFDKSIVYATQNTYLLSIYEQMEDIFFLMALHINQRNEEEHQRNIFEHSMILESIEKNDIAAAKHWFFIHYDKHV</sequence>
<dbReference type="SUPFAM" id="SSF46785">
    <property type="entry name" value="Winged helix' DNA-binding domain"/>
    <property type="match status" value="1"/>
</dbReference>
<dbReference type="PANTHER" id="PTHR43537:SF24">
    <property type="entry name" value="GLUCONATE OPERON TRANSCRIPTIONAL REPRESSOR"/>
    <property type="match status" value="1"/>
</dbReference>
<dbReference type="InterPro" id="IPR036390">
    <property type="entry name" value="WH_DNA-bd_sf"/>
</dbReference>
<dbReference type="PANTHER" id="PTHR43537">
    <property type="entry name" value="TRANSCRIPTIONAL REGULATOR, GNTR FAMILY"/>
    <property type="match status" value="1"/>
</dbReference>
<dbReference type="Gene3D" id="1.10.10.10">
    <property type="entry name" value="Winged helix-like DNA-binding domain superfamily/Winged helix DNA-binding domain"/>
    <property type="match status" value="1"/>
</dbReference>
<dbReference type="InterPro" id="IPR011711">
    <property type="entry name" value="GntR_C"/>
</dbReference>
<evidence type="ECO:0000256" key="2">
    <source>
        <dbReference type="ARBA" id="ARBA00023125"/>
    </source>
</evidence>
<dbReference type="Pfam" id="PF07729">
    <property type="entry name" value="FCD"/>
    <property type="match status" value="1"/>
</dbReference>
<reference evidence="6" key="3">
    <citation type="submission" date="2016-11" db="EMBL/GenBank/DDBJ databases">
        <authorList>
            <person name="Varghese N."/>
            <person name="Submissions S."/>
        </authorList>
    </citation>
    <scope>NUCLEOTIDE SEQUENCE</scope>
    <source>
        <strain evidence="6">DSM 1682</strain>
    </source>
</reference>
<keyword evidence="1" id="KW-0805">Transcription regulation</keyword>
<dbReference type="Proteomes" id="UP000184204">
    <property type="component" value="Unassembled WGS sequence"/>
</dbReference>
<dbReference type="GO" id="GO:0003677">
    <property type="term" value="F:DNA binding"/>
    <property type="evidence" value="ECO:0007669"/>
    <property type="project" value="UniProtKB-KW"/>
</dbReference>
<dbReference type="InterPro" id="IPR036388">
    <property type="entry name" value="WH-like_DNA-bd_sf"/>
</dbReference>
<keyword evidence="3" id="KW-0804">Transcription</keyword>
<dbReference type="SMART" id="SM00345">
    <property type="entry name" value="HTH_GNTR"/>
    <property type="match status" value="1"/>
</dbReference>
<dbReference type="AlphaFoldDB" id="A0A0X1U8C5"/>
<dbReference type="Pfam" id="PF00392">
    <property type="entry name" value="GntR"/>
    <property type="match status" value="1"/>
</dbReference>
<dbReference type="GO" id="GO:0003700">
    <property type="term" value="F:DNA-binding transcription factor activity"/>
    <property type="evidence" value="ECO:0007669"/>
    <property type="project" value="InterPro"/>
</dbReference>
<dbReference type="OrthoDB" id="574518at2"/>
<dbReference type="KEGG" id="cpro:CPRO_15900"/>
<dbReference type="EMBL" id="FQUA01000004">
    <property type="protein sequence ID" value="SHE65402.1"/>
    <property type="molecule type" value="Genomic_DNA"/>
</dbReference>
<feature type="domain" description="HTH gntR-type" evidence="4">
    <location>
        <begin position="9"/>
        <end position="76"/>
    </location>
</feature>
<dbReference type="Gene3D" id="1.20.120.530">
    <property type="entry name" value="GntR ligand-binding domain-like"/>
    <property type="match status" value="1"/>
</dbReference>
<dbReference type="SUPFAM" id="SSF48008">
    <property type="entry name" value="GntR ligand-binding domain-like"/>
    <property type="match status" value="1"/>
</dbReference>
<dbReference type="InterPro" id="IPR008920">
    <property type="entry name" value="TF_FadR/GntR_C"/>
</dbReference>
<dbReference type="PROSITE" id="PS50949">
    <property type="entry name" value="HTH_GNTR"/>
    <property type="match status" value="1"/>
</dbReference>